<feature type="domain" description="C2H2-type" evidence="13">
    <location>
        <begin position="102"/>
        <end position="129"/>
    </location>
</feature>
<feature type="region of interest" description="Disordered" evidence="12">
    <location>
        <begin position="179"/>
        <end position="205"/>
    </location>
</feature>
<proteinExistence type="inferred from homology"/>
<evidence type="ECO:0000256" key="8">
    <source>
        <dbReference type="ARBA" id="ARBA00023125"/>
    </source>
</evidence>
<keyword evidence="8" id="KW-0238">DNA-binding</keyword>
<evidence type="ECO:0000256" key="12">
    <source>
        <dbReference type="SAM" id="MobiDB-lite"/>
    </source>
</evidence>
<evidence type="ECO:0000256" key="10">
    <source>
        <dbReference type="ARBA" id="ARBA00023242"/>
    </source>
</evidence>
<feature type="domain" description="C2H2-type" evidence="13">
    <location>
        <begin position="15"/>
        <end position="42"/>
    </location>
</feature>
<feature type="domain" description="C2H2-type" evidence="13">
    <location>
        <begin position="43"/>
        <end position="73"/>
    </location>
</feature>
<dbReference type="Gene3D" id="3.30.160.60">
    <property type="entry name" value="Classic Zinc Finger"/>
    <property type="match status" value="5"/>
</dbReference>
<evidence type="ECO:0000256" key="9">
    <source>
        <dbReference type="ARBA" id="ARBA00023163"/>
    </source>
</evidence>
<comment type="similarity">
    <text evidence="2">Belongs to the krueppel C2H2-type zinc-finger protein family.</text>
</comment>
<evidence type="ECO:0000313" key="15">
    <source>
        <dbReference type="WBParaSite" id="Gr19_v10_g11732.t2"/>
    </source>
</evidence>
<dbReference type="InterPro" id="IPR013087">
    <property type="entry name" value="Znf_C2H2_type"/>
</dbReference>
<dbReference type="GO" id="GO:0005634">
    <property type="term" value="C:nucleus"/>
    <property type="evidence" value="ECO:0007669"/>
    <property type="project" value="UniProtKB-SubCell"/>
</dbReference>
<reference evidence="15" key="1">
    <citation type="submission" date="2022-11" db="UniProtKB">
        <authorList>
            <consortium name="WormBaseParasite"/>
        </authorList>
    </citation>
    <scope>IDENTIFICATION</scope>
</reference>
<dbReference type="PANTHER" id="PTHR23235">
    <property type="entry name" value="KRUEPPEL-LIKE TRANSCRIPTION FACTOR"/>
    <property type="match status" value="1"/>
</dbReference>
<dbReference type="Pfam" id="PF00096">
    <property type="entry name" value="zf-C2H2"/>
    <property type="match status" value="3"/>
</dbReference>
<dbReference type="GO" id="GO:0000978">
    <property type="term" value="F:RNA polymerase II cis-regulatory region sequence-specific DNA binding"/>
    <property type="evidence" value="ECO:0007669"/>
    <property type="project" value="TreeGrafter"/>
</dbReference>
<sequence length="653" mass="71013">MAKERINKTSVGKRHKCPNCPKTFAYQSWLEAHKRFHTGERPFECQQCKKRFYTSWDRKVHLQHLHTHSGVKAFKCANCDKRFGQSGALKTHSRTHSGEKPYKCTICLRRFRQSSGLQAHSRVHSGEKPFKCAHCHRAFRQRAHLKFHSRRLHSKDDELPPDSEIIKVAIVRHATRENAKRREREVSPPVVCMRGKGSDVEGSHSQIYRHNTRRRMLESDVLGGQNQSVSAGISPGWNDPPPLNATTTTALSGGGVGGGRLHLQRQRRPVDPSVQSAANFVQLGGSASPGANLQPPASSQHQQQQHFHQSRSFPQLHAAAVSASPLPAGPQPPPSHSLGIGTHPASAFSPTSAAAAAVVAAPMIVHSQSQTMLSTGDGSSTGGLTATTTTSFPAIQPPQTLASCAAAAVAATNAQMSLRLNHHLFSPPAPSMGVNLPHPGAAEPLVQQQQHHIQTTTAQSPILAQLAPSEMAQQNALSPHQSLGLSNGHHQPILFAPPNTVPIATDHHNHHNQSAVILRGGVDLNRIPVKAAGDVSLNGLQLVVFLNKATLLLQPGPTREGIQLRFNQFGDLVQACQISEACLKKLNFVVDAIDRHVYDEAWQFFEQMVASFHNDCTIGGWAHGVRLLLQELRKHSSSHAPGRSHSAGTRLTH</sequence>
<evidence type="ECO:0000256" key="5">
    <source>
        <dbReference type="ARBA" id="ARBA00022771"/>
    </source>
</evidence>
<evidence type="ECO:0000256" key="4">
    <source>
        <dbReference type="ARBA" id="ARBA00022737"/>
    </source>
</evidence>
<dbReference type="Proteomes" id="UP000887572">
    <property type="component" value="Unplaced"/>
</dbReference>
<dbReference type="AlphaFoldDB" id="A0A914GW41"/>
<keyword evidence="3" id="KW-0479">Metal-binding</keyword>
<dbReference type="PANTHER" id="PTHR23235:SF142">
    <property type="entry name" value="ZINC FINGER PROTEIN 384"/>
    <property type="match status" value="1"/>
</dbReference>
<dbReference type="SUPFAM" id="SSF57667">
    <property type="entry name" value="beta-beta-alpha zinc fingers"/>
    <property type="match status" value="3"/>
</dbReference>
<keyword evidence="4" id="KW-0677">Repeat</keyword>
<keyword evidence="6" id="KW-0862">Zinc</keyword>
<evidence type="ECO:0000256" key="1">
    <source>
        <dbReference type="ARBA" id="ARBA00004123"/>
    </source>
</evidence>
<feature type="domain" description="C2H2-type" evidence="13">
    <location>
        <begin position="130"/>
        <end position="158"/>
    </location>
</feature>
<keyword evidence="5 11" id="KW-0863">Zinc-finger</keyword>
<dbReference type="InterPro" id="IPR036236">
    <property type="entry name" value="Znf_C2H2_sf"/>
</dbReference>
<keyword evidence="14" id="KW-1185">Reference proteome</keyword>
<evidence type="ECO:0000256" key="3">
    <source>
        <dbReference type="ARBA" id="ARBA00022723"/>
    </source>
</evidence>
<dbReference type="FunFam" id="3.30.160.60:FF:000446">
    <property type="entry name" value="Zinc finger protein"/>
    <property type="match status" value="1"/>
</dbReference>
<dbReference type="GO" id="GO:0008270">
    <property type="term" value="F:zinc ion binding"/>
    <property type="evidence" value="ECO:0007669"/>
    <property type="project" value="UniProtKB-KW"/>
</dbReference>
<dbReference type="FunFam" id="3.30.160.60:FF:000100">
    <property type="entry name" value="Zinc finger 45-like"/>
    <property type="match status" value="1"/>
</dbReference>
<feature type="domain" description="C2H2-type" evidence="13">
    <location>
        <begin position="74"/>
        <end position="101"/>
    </location>
</feature>
<dbReference type="PROSITE" id="PS00028">
    <property type="entry name" value="ZINC_FINGER_C2H2_1"/>
    <property type="match status" value="5"/>
</dbReference>
<dbReference type="WBParaSite" id="Gr19_v10_g11732.t2">
    <property type="protein sequence ID" value="Gr19_v10_g11732.t2"/>
    <property type="gene ID" value="Gr19_v10_g11732"/>
</dbReference>
<comment type="subcellular location">
    <subcellularLocation>
        <location evidence="1">Nucleus</location>
    </subcellularLocation>
</comment>
<feature type="region of interest" description="Disordered" evidence="12">
    <location>
        <begin position="233"/>
        <end position="344"/>
    </location>
</feature>
<organism evidence="14 15">
    <name type="scientific">Globodera rostochiensis</name>
    <name type="common">Golden nematode worm</name>
    <name type="synonym">Heterodera rostochiensis</name>
    <dbReference type="NCBI Taxonomy" id="31243"/>
    <lineage>
        <taxon>Eukaryota</taxon>
        <taxon>Metazoa</taxon>
        <taxon>Ecdysozoa</taxon>
        <taxon>Nematoda</taxon>
        <taxon>Chromadorea</taxon>
        <taxon>Rhabditida</taxon>
        <taxon>Tylenchina</taxon>
        <taxon>Tylenchomorpha</taxon>
        <taxon>Tylenchoidea</taxon>
        <taxon>Heteroderidae</taxon>
        <taxon>Heteroderinae</taxon>
        <taxon>Globodera</taxon>
    </lineage>
</organism>
<feature type="compositionally biased region" description="Low complexity" evidence="12">
    <location>
        <begin position="294"/>
        <end position="315"/>
    </location>
</feature>
<name>A0A914GW41_GLORO</name>
<dbReference type="FunFam" id="3.30.160.60:FF:000322">
    <property type="entry name" value="GDNF-inducible zinc finger protein 1"/>
    <property type="match status" value="1"/>
</dbReference>
<keyword evidence="9" id="KW-0804">Transcription</keyword>
<evidence type="ECO:0000256" key="6">
    <source>
        <dbReference type="ARBA" id="ARBA00022833"/>
    </source>
</evidence>
<dbReference type="GO" id="GO:0000122">
    <property type="term" value="P:negative regulation of transcription by RNA polymerase II"/>
    <property type="evidence" value="ECO:0007669"/>
    <property type="project" value="UniProtKB-ARBA"/>
</dbReference>
<evidence type="ECO:0000259" key="13">
    <source>
        <dbReference type="PROSITE" id="PS50157"/>
    </source>
</evidence>
<evidence type="ECO:0000256" key="11">
    <source>
        <dbReference type="PROSITE-ProRule" id="PRU00042"/>
    </source>
</evidence>
<dbReference type="FunFam" id="3.30.160.60:FF:000663">
    <property type="entry name" value="Zinc finger protein 45"/>
    <property type="match status" value="1"/>
</dbReference>
<dbReference type="SMART" id="SM00355">
    <property type="entry name" value="ZnF_C2H2"/>
    <property type="match status" value="5"/>
</dbReference>
<evidence type="ECO:0000313" key="14">
    <source>
        <dbReference type="Proteomes" id="UP000887572"/>
    </source>
</evidence>
<evidence type="ECO:0000256" key="2">
    <source>
        <dbReference type="ARBA" id="ARBA00006991"/>
    </source>
</evidence>
<keyword evidence="10" id="KW-0539">Nucleus</keyword>
<evidence type="ECO:0000256" key="7">
    <source>
        <dbReference type="ARBA" id="ARBA00023015"/>
    </source>
</evidence>
<protein>
    <submittedName>
        <fullName evidence="15">C2H2-type domain-containing protein</fullName>
    </submittedName>
</protein>
<dbReference type="Gene3D" id="1.20.940.10">
    <property type="entry name" value="Functional domain of the splicing factor Prp18"/>
    <property type="match status" value="1"/>
</dbReference>
<accession>A0A914GW41</accession>
<keyword evidence="7" id="KW-0805">Transcription regulation</keyword>
<dbReference type="GO" id="GO:0000981">
    <property type="term" value="F:DNA-binding transcription factor activity, RNA polymerase II-specific"/>
    <property type="evidence" value="ECO:0007669"/>
    <property type="project" value="TreeGrafter"/>
</dbReference>
<dbReference type="PROSITE" id="PS50157">
    <property type="entry name" value="ZINC_FINGER_C2H2_2"/>
    <property type="match status" value="5"/>
</dbReference>